<feature type="active site" description="Charge relay system" evidence="7">
    <location>
        <position position="64"/>
    </location>
</feature>
<dbReference type="AlphaFoldDB" id="A0A5C6X4C0"/>
<dbReference type="HAMAP" id="MF_00120">
    <property type="entry name" value="GatA"/>
    <property type="match status" value="1"/>
</dbReference>
<dbReference type="GO" id="GO:0006412">
    <property type="term" value="P:translation"/>
    <property type="evidence" value="ECO:0007669"/>
    <property type="project" value="UniProtKB-UniRule"/>
</dbReference>
<comment type="similarity">
    <text evidence="1 7">Belongs to the amidase family. GatA subfamily.</text>
</comment>
<dbReference type="PANTHER" id="PTHR11895">
    <property type="entry name" value="TRANSAMIDASE"/>
    <property type="match status" value="1"/>
</dbReference>
<evidence type="ECO:0000313" key="11">
    <source>
        <dbReference type="Proteomes" id="UP000321412"/>
    </source>
</evidence>
<organism evidence="10 11">
    <name type="scientific">Lujinxingia vulgaris</name>
    <dbReference type="NCBI Taxonomy" id="2600176"/>
    <lineage>
        <taxon>Bacteria</taxon>
        <taxon>Deltaproteobacteria</taxon>
        <taxon>Bradymonadales</taxon>
        <taxon>Lujinxingiaceae</taxon>
        <taxon>Lujinxingia</taxon>
    </lineage>
</organism>
<evidence type="ECO:0000256" key="8">
    <source>
        <dbReference type="SAM" id="MobiDB-lite"/>
    </source>
</evidence>
<comment type="function">
    <text evidence="7">Allows the formation of correctly charged Gln-tRNA(Gln) through the transamidation of misacylated Glu-tRNA(Gln) in organisms which lack glutaminyl-tRNA synthetase. The reaction takes place in the presence of glutamine and ATP through an activated gamma-phospho-Glu-tRNA(Gln).</text>
</comment>
<dbReference type="PROSITE" id="PS00571">
    <property type="entry name" value="AMIDASES"/>
    <property type="match status" value="1"/>
</dbReference>
<dbReference type="InterPro" id="IPR036928">
    <property type="entry name" value="AS_sf"/>
</dbReference>
<feature type="active site" description="Acyl-ester intermediate" evidence="7">
    <location>
        <position position="163"/>
    </location>
</feature>
<dbReference type="GO" id="GO:0050567">
    <property type="term" value="F:glutaminyl-tRNA synthase (glutamine-hydrolyzing) activity"/>
    <property type="evidence" value="ECO:0007669"/>
    <property type="project" value="UniProtKB-UniRule"/>
</dbReference>
<keyword evidence="4 7" id="KW-0067">ATP-binding</keyword>
<dbReference type="Proteomes" id="UP000321412">
    <property type="component" value="Unassembled WGS sequence"/>
</dbReference>
<keyword evidence="2 7" id="KW-0436">Ligase</keyword>
<dbReference type="RefSeq" id="WP_146981714.1">
    <property type="nucleotide sequence ID" value="NZ_VOSM01000005.1"/>
</dbReference>
<comment type="subunit">
    <text evidence="7">Heterotrimer of A, B and C subunits.</text>
</comment>
<reference evidence="10 11" key="1">
    <citation type="submission" date="2019-08" db="EMBL/GenBank/DDBJ databases">
        <title>Bradymonadales sp. TMQ4.</title>
        <authorList>
            <person name="Liang Q."/>
        </authorList>
    </citation>
    <scope>NUCLEOTIDE SEQUENCE [LARGE SCALE GENOMIC DNA]</scope>
    <source>
        <strain evidence="10 11">TMQ4</strain>
    </source>
</reference>
<evidence type="ECO:0000256" key="1">
    <source>
        <dbReference type="ARBA" id="ARBA00008069"/>
    </source>
</evidence>
<evidence type="ECO:0000259" key="9">
    <source>
        <dbReference type="Pfam" id="PF01425"/>
    </source>
</evidence>
<evidence type="ECO:0000256" key="2">
    <source>
        <dbReference type="ARBA" id="ARBA00022598"/>
    </source>
</evidence>
<dbReference type="GO" id="GO:0016740">
    <property type="term" value="F:transferase activity"/>
    <property type="evidence" value="ECO:0007669"/>
    <property type="project" value="UniProtKB-KW"/>
</dbReference>
<dbReference type="OrthoDB" id="9811471at2"/>
<comment type="catalytic activity">
    <reaction evidence="6 7">
        <text>L-glutamyl-tRNA(Gln) + L-glutamine + ATP + H2O = L-glutaminyl-tRNA(Gln) + L-glutamate + ADP + phosphate + H(+)</text>
        <dbReference type="Rhea" id="RHEA:17521"/>
        <dbReference type="Rhea" id="RHEA-COMP:9681"/>
        <dbReference type="Rhea" id="RHEA-COMP:9684"/>
        <dbReference type="ChEBI" id="CHEBI:15377"/>
        <dbReference type="ChEBI" id="CHEBI:15378"/>
        <dbReference type="ChEBI" id="CHEBI:29985"/>
        <dbReference type="ChEBI" id="CHEBI:30616"/>
        <dbReference type="ChEBI" id="CHEBI:43474"/>
        <dbReference type="ChEBI" id="CHEBI:58359"/>
        <dbReference type="ChEBI" id="CHEBI:78520"/>
        <dbReference type="ChEBI" id="CHEBI:78521"/>
        <dbReference type="ChEBI" id="CHEBI:456216"/>
        <dbReference type="EC" id="6.3.5.7"/>
    </reaction>
</comment>
<feature type="domain" description="Amidase" evidence="9">
    <location>
        <begin position="50"/>
        <end position="451"/>
    </location>
</feature>
<dbReference type="Pfam" id="PF01425">
    <property type="entry name" value="Amidase"/>
    <property type="match status" value="1"/>
</dbReference>
<accession>A0A5C6X4C0</accession>
<dbReference type="InterPro" id="IPR023631">
    <property type="entry name" value="Amidase_dom"/>
</dbReference>
<dbReference type="GO" id="GO:0030956">
    <property type="term" value="C:glutamyl-tRNA(Gln) amidotransferase complex"/>
    <property type="evidence" value="ECO:0007669"/>
    <property type="project" value="InterPro"/>
</dbReference>
<dbReference type="SUPFAM" id="SSF75304">
    <property type="entry name" value="Amidase signature (AS) enzymes"/>
    <property type="match status" value="1"/>
</dbReference>
<proteinExistence type="inferred from homology"/>
<feature type="active site" description="Charge relay system" evidence="7">
    <location>
        <position position="139"/>
    </location>
</feature>
<dbReference type="GO" id="GO:0005524">
    <property type="term" value="F:ATP binding"/>
    <property type="evidence" value="ECO:0007669"/>
    <property type="project" value="UniProtKB-KW"/>
</dbReference>
<dbReference type="EMBL" id="VOSM01000005">
    <property type="protein sequence ID" value="TXD36586.1"/>
    <property type="molecule type" value="Genomic_DNA"/>
</dbReference>
<evidence type="ECO:0000313" key="10">
    <source>
        <dbReference type="EMBL" id="TXD36586.1"/>
    </source>
</evidence>
<keyword evidence="5 7" id="KW-0648">Protein biosynthesis</keyword>
<keyword evidence="11" id="KW-1185">Reference proteome</keyword>
<keyword evidence="3 7" id="KW-0547">Nucleotide-binding</keyword>
<dbReference type="Gene3D" id="3.90.1300.10">
    <property type="entry name" value="Amidase signature (AS) domain"/>
    <property type="match status" value="1"/>
</dbReference>
<name>A0A5C6X4C0_9DELT</name>
<sequence length="464" mass="48525">MSQRGTFDGTFDAFAALPRPAERFFKKSQGDPLGALLSSATPEEVASAALTAEGPLAGLPIGVKDNLCTRDLPTTAASRLLEGYRSPFDATVVERLRTAGALIVTKTNLDEFAMGSTGQHSAFKPTLHPLSPAHSPGGSSSGSAAAVAAGWLPAALGSDTGGSLRQPASTCGVVGFKPTYGRVSRHGLIAFASSLDHVGWLTRCVADAALLFDVLAGPDPRDPSALTDRPERASTHPIPSIPALRLGLLPALMEDTPIHPAIARAFDALIERLRSASATLLDLFPEHLELAGPTYTAISSAEAASNLARYEGLRFGRRAALSPNAPSTLETFAAHTRSALLGEEVQRRLVLGHSLLSGQTTLANAQNARAHIQKTLDEALTHVDALLTPTTPDTAPALQNADDPEHLRDRFTLPANLAGLPAISLPLGCDEAGLSFGLQLIGRRGDDARLLAIARALEAFLTSP</sequence>
<evidence type="ECO:0000256" key="3">
    <source>
        <dbReference type="ARBA" id="ARBA00022741"/>
    </source>
</evidence>
<comment type="caution">
    <text evidence="10">The sequence shown here is derived from an EMBL/GenBank/DDBJ whole genome shotgun (WGS) entry which is preliminary data.</text>
</comment>
<dbReference type="PANTHER" id="PTHR11895:SF7">
    <property type="entry name" value="GLUTAMYL-TRNA(GLN) AMIDOTRANSFERASE SUBUNIT A, MITOCHONDRIAL"/>
    <property type="match status" value="1"/>
</dbReference>
<protein>
    <recommendedName>
        <fullName evidence="7">Glutamyl-tRNA(Gln) amidotransferase subunit A</fullName>
        <shortName evidence="7">Glu-ADT subunit A</shortName>
        <ecNumber evidence="7">6.3.5.7</ecNumber>
    </recommendedName>
</protein>
<dbReference type="EC" id="6.3.5.7" evidence="7"/>
<dbReference type="InterPro" id="IPR000120">
    <property type="entry name" value="Amidase"/>
</dbReference>
<keyword evidence="10" id="KW-0808">Transferase</keyword>
<feature type="region of interest" description="Disordered" evidence="8">
    <location>
        <begin position="123"/>
        <end position="142"/>
    </location>
</feature>
<evidence type="ECO:0000256" key="4">
    <source>
        <dbReference type="ARBA" id="ARBA00022840"/>
    </source>
</evidence>
<dbReference type="InterPro" id="IPR004412">
    <property type="entry name" value="GatA"/>
</dbReference>
<feature type="compositionally biased region" description="Low complexity" evidence="8">
    <location>
        <begin position="129"/>
        <end position="142"/>
    </location>
</feature>
<evidence type="ECO:0000256" key="7">
    <source>
        <dbReference type="HAMAP-Rule" id="MF_00120"/>
    </source>
</evidence>
<evidence type="ECO:0000256" key="5">
    <source>
        <dbReference type="ARBA" id="ARBA00022917"/>
    </source>
</evidence>
<gene>
    <name evidence="7 10" type="primary">gatA</name>
    <name evidence="10" type="ORF">FRC98_12170</name>
</gene>
<dbReference type="InterPro" id="IPR020556">
    <property type="entry name" value="Amidase_CS"/>
</dbReference>
<evidence type="ECO:0000256" key="6">
    <source>
        <dbReference type="ARBA" id="ARBA00047407"/>
    </source>
</evidence>